<reference evidence="2" key="1">
    <citation type="journal article" date="2019" name="Nat. Commun.">
        <title>Expansion of phycobilisome linker gene families in mesophilic red algae.</title>
        <authorList>
            <person name="Lee J."/>
            <person name="Kim D."/>
            <person name="Bhattacharya D."/>
            <person name="Yoon H.S."/>
        </authorList>
    </citation>
    <scope>NUCLEOTIDE SEQUENCE [LARGE SCALE GENOMIC DNA]</scope>
    <source>
        <strain evidence="2">CCMP 1328</strain>
    </source>
</reference>
<evidence type="ECO:0000313" key="2">
    <source>
        <dbReference type="Proteomes" id="UP000324585"/>
    </source>
</evidence>
<dbReference type="OrthoDB" id="48965at2759"/>
<name>A0A5J4Z442_PORPP</name>
<gene>
    <name evidence="1" type="ORF">FVE85_5279</name>
</gene>
<comment type="caution">
    <text evidence="1">The sequence shown here is derived from an EMBL/GenBank/DDBJ whole genome shotgun (WGS) entry which is preliminary data.</text>
</comment>
<organism evidence="1 2">
    <name type="scientific">Porphyridium purpureum</name>
    <name type="common">Red alga</name>
    <name type="synonym">Porphyridium cruentum</name>
    <dbReference type="NCBI Taxonomy" id="35688"/>
    <lineage>
        <taxon>Eukaryota</taxon>
        <taxon>Rhodophyta</taxon>
        <taxon>Bangiophyceae</taxon>
        <taxon>Porphyridiales</taxon>
        <taxon>Porphyridiaceae</taxon>
        <taxon>Porphyridium</taxon>
    </lineage>
</organism>
<dbReference type="Proteomes" id="UP000324585">
    <property type="component" value="Unassembled WGS sequence"/>
</dbReference>
<dbReference type="AlphaFoldDB" id="A0A5J4Z442"/>
<keyword evidence="2" id="KW-1185">Reference proteome</keyword>
<sequence>MVGRNGDVGVAFVAQTPHFRICTKQSGSTVLAAHGQIGGEAVSPFLLSRRAVLSLPWAALGTKVNCPQPVVASNVADQVESVFQLLQATSPQMLQAVFESKSLAYRGELESVDAPSLVMRPGFDLQDKSVYGEEGARYFLHMENYFKTISHARISPRPSAPTLLPSASHILVADRSEAGHWGTARSTWPVGHFEYMWFQDRKLLYEPQDPVHDCAQTIRRIQSLRPVFSERLDEALSLKREVMFASQSYISVASSMDQDLLNRILASRPAR</sequence>
<dbReference type="EMBL" id="VRMN01000001">
    <property type="protein sequence ID" value="KAA8497694.1"/>
    <property type="molecule type" value="Genomic_DNA"/>
</dbReference>
<evidence type="ECO:0000313" key="1">
    <source>
        <dbReference type="EMBL" id="KAA8497694.1"/>
    </source>
</evidence>
<proteinExistence type="predicted"/>
<protein>
    <submittedName>
        <fullName evidence="1">Uncharacterized protein</fullName>
    </submittedName>
</protein>
<accession>A0A5J4Z442</accession>